<gene>
    <name evidence="1" type="ORF">MiSe_38470</name>
</gene>
<proteinExistence type="predicted"/>
<dbReference type="Proteomes" id="UP001050975">
    <property type="component" value="Unassembled WGS sequence"/>
</dbReference>
<accession>A0AAV3XEH0</accession>
<organism evidence="1 2">
    <name type="scientific">Microseira wollei NIES-4236</name>
    <dbReference type="NCBI Taxonomy" id="2530354"/>
    <lineage>
        <taxon>Bacteria</taxon>
        <taxon>Bacillati</taxon>
        <taxon>Cyanobacteriota</taxon>
        <taxon>Cyanophyceae</taxon>
        <taxon>Oscillatoriophycideae</taxon>
        <taxon>Aerosakkonematales</taxon>
        <taxon>Aerosakkonemataceae</taxon>
        <taxon>Microseira</taxon>
    </lineage>
</organism>
<sequence length="122" mass="13398">MTSRESNESNAVEVDGIEFKTVMPERILQIPPNRPAAKTQVQFGIGITNNTANPRRFLLFSLLPDFLEINRKKSHVTDQMPIDLSKNCQSLSNIGFGLPAPERAGSPKPTFKSGFGSVAVKL</sequence>
<keyword evidence="2" id="KW-1185">Reference proteome</keyword>
<dbReference type="AlphaFoldDB" id="A0AAV3XEH0"/>
<protein>
    <submittedName>
        <fullName evidence="1">Uncharacterized protein</fullName>
    </submittedName>
</protein>
<comment type="caution">
    <text evidence="1">The sequence shown here is derived from an EMBL/GenBank/DDBJ whole genome shotgun (WGS) entry which is preliminary data.</text>
</comment>
<name>A0AAV3XEH0_9CYAN</name>
<evidence type="ECO:0000313" key="2">
    <source>
        <dbReference type="Proteomes" id="UP001050975"/>
    </source>
</evidence>
<evidence type="ECO:0000313" key="1">
    <source>
        <dbReference type="EMBL" id="GET39086.1"/>
    </source>
</evidence>
<reference evidence="1" key="1">
    <citation type="submission" date="2019-10" db="EMBL/GenBank/DDBJ databases">
        <title>Draft genome sequece of Microseira wollei NIES-4236.</title>
        <authorList>
            <person name="Yamaguchi H."/>
            <person name="Suzuki S."/>
            <person name="Kawachi M."/>
        </authorList>
    </citation>
    <scope>NUCLEOTIDE SEQUENCE</scope>
    <source>
        <strain evidence="1">NIES-4236</strain>
    </source>
</reference>
<dbReference type="EMBL" id="BLAY01000058">
    <property type="protein sequence ID" value="GET39086.1"/>
    <property type="molecule type" value="Genomic_DNA"/>
</dbReference>
<dbReference type="RefSeq" id="WP_226584014.1">
    <property type="nucleotide sequence ID" value="NZ_BLAY01000058.1"/>
</dbReference>